<proteinExistence type="predicted"/>
<dbReference type="Proteomes" id="UP000435648">
    <property type="component" value="Chromosome"/>
</dbReference>
<dbReference type="EMBL" id="CP046908">
    <property type="protein sequence ID" value="QGZ35052.1"/>
    <property type="molecule type" value="Genomic_DNA"/>
</dbReference>
<evidence type="ECO:0000313" key="1">
    <source>
        <dbReference type="EMBL" id="QGZ35052.1"/>
    </source>
</evidence>
<name>A0A857C968_9HYPH</name>
<reference evidence="1 2" key="1">
    <citation type="submission" date="2019-12" db="EMBL/GenBank/DDBJ databases">
        <title>The genome of Stappia indica PHM037.</title>
        <authorList>
            <person name="Kacar D."/>
            <person name="Galan B."/>
            <person name="Canedo L."/>
            <person name="Rodriguez P."/>
            <person name="de la Calle F."/>
            <person name="Garcia J.L."/>
        </authorList>
    </citation>
    <scope>NUCLEOTIDE SEQUENCE [LARGE SCALE GENOMIC DNA]</scope>
    <source>
        <strain evidence="1 2">PHM037</strain>
    </source>
</reference>
<accession>A0A857C968</accession>
<evidence type="ECO:0000313" key="2">
    <source>
        <dbReference type="Proteomes" id="UP000435648"/>
    </source>
</evidence>
<organism evidence="1 2">
    <name type="scientific">Stappia indica</name>
    <dbReference type="NCBI Taxonomy" id="538381"/>
    <lineage>
        <taxon>Bacteria</taxon>
        <taxon>Pseudomonadati</taxon>
        <taxon>Pseudomonadota</taxon>
        <taxon>Alphaproteobacteria</taxon>
        <taxon>Hyphomicrobiales</taxon>
        <taxon>Stappiaceae</taxon>
        <taxon>Stappia</taxon>
    </lineage>
</organism>
<protein>
    <submittedName>
        <fullName evidence="1">Uncharacterized protein</fullName>
    </submittedName>
</protein>
<sequence length="270" mass="30848">MIGIFEKSAFKSKLFACFLAFHSCSATGRTSAADDVEFKLQFLNEEEEEVNPRLDLSYILSKCPDDSNGSVFVRLRSGRSFAVPVDLISIFKQEIVEPAEIQANNVAPPGCKDNPFYVKLINLVIKSREFGGYTVILSDSPGVLMLYNSTARGFERLCRKYPSNKKIMKGITACYGPGEGNRSAAYYRTDPVVHGSNLKPIYWSCPAAMHKDGARLYCTVWYMYDEYFGVRYRYHETNITPDKFIKFDRYIQSQVRSIRYPEIDMTKPRD</sequence>
<dbReference type="AlphaFoldDB" id="A0A857C968"/>
<dbReference type="RefSeq" id="WP_158194007.1">
    <property type="nucleotide sequence ID" value="NZ_CP046908.1"/>
</dbReference>
<gene>
    <name evidence="1" type="ORF">GH266_11370</name>
</gene>
<dbReference type="KEGG" id="siw:GH266_11370"/>